<gene>
    <name evidence="1" type="ORF">SAMN05192573_10618</name>
</gene>
<dbReference type="RefSeq" id="WP_143020751.1">
    <property type="nucleotide sequence ID" value="NZ_FNCG01000006.1"/>
</dbReference>
<evidence type="ECO:0000313" key="2">
    <source>
        <dbReference type="Proteomes" id="UP000199705"/>
    </source>
</evidence>
<dbReference type="EMBL" id="FNCG01000006">
    <property type="protein sequence ID" value="SDG98599.1"/>
    <property type="molecule type" value="Genomic_DNA"/>
</dbReference>
<name>A0A1G7YQZ2_9SPHI</name>
<protein>
    <submittedName>
        <fullName evidence="1">Uncharacterized protein</fullName>
    </submittedName>
</protein>
<evidence type="ECO:0000313" key="1">
    <source>
        <dbReference type="EMBL" id="SDG98599.1"/>
    </source>
</evidence>
<sequence>MNNLFTNKGTASISSSFQSYISGKLQDETNVSRDQKMSLTVAAGVFENQLATIYQNARDGSINGAQFGSLYDLWLTYANGKAQAGDQIISNFTGICFYSTQGLDNSSGNTFTASVNGSGTFPFLSYGLIDNTNWTKTDELSTSSRNYHVYFFKQPNFINILTKDEILKAWSQVTTLPDPVTISSSTILPNKKLIVQIKFGPVAKGSFSNIKLDTAYSFLHLKSTRFIKNIVLDNDPKDVVNNGDGFYTFNIEVTRNEDFIASNSSSVSKTISNTFPIRLYFDNPLNNKYLENVYTNIQLQT</sequence>
<dbReference type="AlphaFoldDB" id="A0A1G7YQZ2"/>
<accession>A0A1G7YQZ2</accession>
<dbReference type="Proteomes" id="UP000199705">
    <property type="component" value="Unassembled WGS sequence"/>
</dbReference>
<proteinExistence type="predicted"/>
<reference evidence="2" key="1">
    <citation type="submission" date="2016-10" db="EMBL/GenBank/DDBJ databases">
        <authorList>
            <person name="Varghese N."/>
            <person name="Submissions S."/>
        </authorList>
    </citation>
    <scope>NUCLEOTIDE SEQUENCE [LARGE SCALE GENOMIC DNA]</scope>
    <source>
        <strain evidence="2">Gh-67</strain>
    </source>
</reference>
<organism evidence="1 2">
    <name type="scientific">Mucilaginibacter gossypii</name>
    <dbReference type="NCBI Taxonomy" id="551996"/>
    <lineage>
        <taxon>Bacteria</taxon>
        <taxon>Pseudomonadati</taxon>
        <taxon>Bacteroidota</taxon>
        <taxon>Sphingobacteriia</taxon>
        <taxon>Sphingobacteriales</taxon>
        <taxon>Sphingobacteriaceae</taxon>
        <taxon>Mucilaginibacter</taxon>
    </lineage>
</organism>
<keyword evidence="2" id="KW-1185">Reference proteome</keyword>